<dbReference type="EMBL" id="UOEC01000184">
    <property type="protein sequence ID" value="VAW01189.1"/>
    <property type="molecule type" value="Genomic_DNA"/>
</dbReference>
<organism evidence="2">
    <name type="scientific">hydrothermal vent metagenome</name>
    <dbReference type="NCBI Taxonomy" id="652676"/>
    <lineage>
        <taxon>unclassified sequences</taxon>
        <taxon>metagenomes</taxon>
        <taxon>ecological metagenomes</taxon>
    </lineage>
</organism>
<accession>A0A3B0SKB3</accession>
<evidence type="ECO:0000259" key="1">
    <source>
        <dbReference type="PROSITE" id="PS51379"/>
    </source>
</evidence>
<feature type="domain" description="4Fe-4S ferredoxin-type" evidence="1">
    <location>
        <begin position="130"/>
        <end position="161"/>
    </location>
</feature>
<dbReference type="PROSITE" id="PS51379">
    <property type="entry name" value="4FE4S_FER_2"/>
    <property type="match status" value="1"/>
</dbReference>
<gene>
    <name evidence="2" type="ORF">MNBD_ALPHA08-2364</name>
</gene>
<proteinExistence type="predicted"/>
<protein>
    <submittedName>
        <fullName evidence="2">Ferredoxin</fullName>
    </submittedName>
</protein>
<dbReference type="InterPro" id="IPR017896">
    <property type="entry name" value="4Fe4S_Fe-S-bd"/>
</dbReference>
<dbReference type="AlphaFoldDB" id="A0A3B0SKB3"/>
<reference evidence="2" key="1">
    <citation type="submission" date="2018-06" db="EMBL/GenBank/DDBJ databases">
        <authorList>
            <person name="Zhirakovskaya E."/>
        </authorList>
    </citation>
    <scope>NUCLEOTIDE SEQUENCE</scope>
</reference>
<evidence type="ECO:0000313" key="2">
    <source>
        <dbReference type="EMBL" id="VAW01189.1"/>
    </source>
</evidence>
<name>A0A3B0SKB3_9ZZZZ</name>
<sequence length="215" mass="23820">MIKEKFSPHGFKALGVFTIEASDKVPVEGGVSAVLIGNYGGEMFDRYAAARDPLTQTMDEWTQHVIDPLARDLNATALYPFSKPALPFQKWARRAKAGRQSPLGLNIHPVYGMWHGYRAFLIFDRLVELDIPPGDEHPCFGCADTPCLTACPVEAFDGVQYDVEKCGGYLMKVSSIDCHNKGCASRLACPVGTEYAYTAEQMQFHMTAFSNSVWK</sequence>